<evidence type="ECO:0000313" key="1">
    <source>
        <dbReference type="EMBL" id="KAJ8014718.1"/>
    </source>
</evidence>
<protein>
    <submittedName>
        <fullName evidence="1">Uncharacterized protein</fullName>
    </submittedName>
</protein>
<dbReference type="Proteomes" id="UP001157502">
    <property type="component" value="Chromosome 2"/>
</dbReference>
<organism evidence="1 2">
    <name type="scientific">Dallia pectoralis</name>
    <name type="common">Alaska blackfish</name>
    <dbReference type="NCBI Taxonomy" id="75939"/>
    <lineage>
        <taxon>Eukaryota</taxon>
        <taxon>Metazoa</taxon>
        <taxon>Chordata</taxon>
        <taxon>Craniata</taxon>
        <taxon>Vertebrata</taxon>
        <taxon>Euteleostomi</taxon>
        <taxon>Actinopterygii</taxon>
        <taxon>Neopterygii</taxon>
        <taxon>Teleostei</taxon>
        <taxon>Protacanthopterygii</taxon>
        <taxon>Esociformes</taxon>
        <taxon>Umbridae</taxon>
        <taxon>Dallia</taxon>
    </lineage>
</organism>
<name>A0ACC2HFS7_DALPE</name>
<evidence type="ECO:0000313" key="2">
    <source>
        <dbReference type="Proteomes" id="UP001157502"/>
    </source>
</evidence>
<gene>
    <name evidence="1" type="ORF">DPEC_G00018630</name>
</gene>
<comment type="caution">
    <text evidence="1">The sequence shown here is derived from an EMBL/GenBank/DDBJ whole genome shotgun (WGS) entry which is preliminary data.</text>
</comment>
<dbReference type="EMBL" id="CM055729">
    <property type="protein sequence ID" value="KAJ8014718.1"/>
    <property type="molecule type" value="Genomic_DNA"/>
</dbReference>
<sequence length="126" mass="13991">MCQGVFASDDVDYGRTDAVYHTIPTKDADPTQGRYRPVPLSLYAELSTLLSGMLDGGDIKESSSPWAAPVVLIEESLTSLKRAEWYTRLDLASGYLQVEVHPADKEKTAFTRSLGLYQFENAVWTV</sequence>
<proteinExistence type="predicted"/>
<reference evidence="1" key="1">
    <citation type="submission" date="2021-05" db="EMBL/GenBank/DDBJ databases">
        <authorList>
            <person name="Pan Q."/>
            <person name="Jouanno E."/>
            <person name="Zahm M."/>
            <person name="Klopp C."/>
            <person name="Cabau C."/>
            <person name="Louis A."/>
            <person name="Berthelot C."/>
            <person name="Parey E."/>
            <person name="Roest Crollius H."/>
            <person name="Montfort J."/>
            <person name="Robinson-Rechavi M."/>
            <person name="Bouchez O."/>
            <person name="Lampietro C."/>
            <person name="Lopez Roques C."/>
            <person name="Donnadieu C."/>
            <person name="Postlethwait J."/>
            <person name="Bobe J."/>
            <person name="Dillon D."/>
            <person name="Chandos A."/>
            <person name="von Hippel F."/>
            <person name="Guiguen Y."/>
        </authorList>
    </citation>
    <scope>NUCLEOTIDE SEQUENCE</scope>
    <source>
        <strain evidence="1">YG-Jan2019</strain>
    </source>
</reference>
<keyword evidence="2" id="KW-1185">Reference proteome</keyword>
<accession>A0ACC2HFS7</accession>